<keyword evidence="8" id="KW-0999">Mitochondrion inner membrane</keyword>
<keyword evidence="8" id="KW-0496">Mitochondrion</keyword>
<accession>A0A316W5B0</accession>
<dbReference type="PANTHER" id="PTHR21711">
    <property type="entry name" value="MITOCHONDRIAL INNER MEMBRANE PROTEASE"/>
    <property type="match status" value="1"/>
</dbReference>
<keyword evidence="8" id="KW-0472">Membrane</keyword>
<protein>
    <recommendedName>
        <fullName evidence="3 8">Mitochondrial inner membrane protease ATP23</fullName>
        <ecNumber evidence="8">3.4.24.-</ecNumber>
    </recommendedName>
</protein>
<dbReference type="EC" id="3.4.24.-" evidence="8"/>
<evidence type="ECO:0000313" key="10">
    <source>
        <dbReference type="Proteomes" id="UP000245783"/>
    </source>
</evidence>
<evidence type="ECO:0000256" key="5">
    <source>
        <dbReference type="ARBA" id="ARBA00022723"/>
    </source>
</evidence>
<keyword evidence="6 8" id="KW-0378">Hydrolase</keyword>
<comment type="similarity">
    <text evidence="2 8">Belongs to the peptidase M76 family.</text>
</comment>
<keyword evidence="4 8" id="KW-0645">Protease</keyword>
<reference evidence="9 10" key="1">
    <citation type="journal article" date="2018" name="Mol. Biol. Evol.">
        <title>Broad Genomic Sampling Reveals a Smut Pathogenic Ancestry of the Fungal Clade Ustilaginomycotina.</title>
        <authorList>
            <person name="Kijpornyongpan T."/>
            <person name="Mondo S.J."/>
            <person name="Barry K."/>
            <person name="Sandor L."/>
            <person name="Lee J."/>
            <person name="Lipzen A."/>
            <person name="Pangilinan J."/>
            <person name="LaButti K."/>
            <person name="Hainaut M."/>
            <person name="Henrissat B."/>
            <person name="Grigoriev I.V."/>
            <person name="Spatafora J.W."/>
            <person name="Aime M.C."/>
        </authorList>
    </citation>
    <scope>NUCLEOTIDE SEQUENCE [LARGE SCALE GENOMIC DNA]</scope>
    <source>
        <strain evidence="9 10">MCA 4658</strain>
    </source>
</reference>
<dbReference type="OrthoDB" id="285308at2759"/>
<dbReference type="GO" id="GO:0046872">
    <property type="term" value="F:metal ion binding"/>
    <property type="evidence" value="ECO:0007669"/>
    <property type="project" value="UniProtKB-KW"/>
</dbReference>
<evidence type="ECO:0000256" key="3">
    <source>
        <dbReference type="ARBA" id="ARBA00014615"/>
    </source>
</evidence>
<name>A0A316W5B0_9BASI</name>
<dbReference type="EMBL" id="KZ819362">
    <property type="protein sequence ID" value="PWN44278.1"/>
    <property type="molecule type" value="Genomic_DNA"/>
</dbReference>
<dbReference type="GO" id="GO:0034982">
    <property type="term" value="P:mitochondrial protein processing"/>
    <property type="evidence" value="ECO:0007669"/>
    <property type="project" value="TreeGrafter"/>
</dbReference>
<dbReference type="GO" id="GO:0033615">
    <property type="term" value="P:mitochondrial proton-transporting ATP synthase complex assembly"/>
    <property type="evidence" value="ECO:0007669"/>
    <property type="project" value="TreeGrafter"/>
</dbReference>
<evidence type="ECO:0000256" key="6">
    <source>
        <dbReference type="ARBA" id="ARBA00022801"/>
    </source>
</evidence>
<evidence type="ECO:0000256" key="8">
    <source>
        <dbReference type="RuleBase" id="RU364057"/>
    </source>
</evidence>
<dbReference type="GO" id="GO:0005743">
    <property type="term" value="C:mitochondrial inner membrane"/>
    <property type="evidence" value="ECO:0007669"/>
    <property type="project" value="UniProtKB-SubCell"/>
</dbReference>
<dbReference type="GeneID" id="37035208"/>
<sequence>MGGATEPLRNREDLPAGFEAWLGACRSAMSASSPCASTSRLKVDEAEDNSKRCARFSNASLNAAFPFRSSIESTAPAPSAAKEHTFAEVLDKHGAVTLDPWSQERETDRMRKDREKVEQWRDELFKSSPIIRFMVKHLSIVGCAPESQRPGHIPIVLAHCSEATAGGFSPHLTRKEESALMICANHINSKTHLEHTFAHEMIHWWDHCRFKVDWNDLRHHACTEVRAASLSGDCSFWRQLAAPGFNFVKRHQRCTRRRAILSVEAHPRCTSREEAERAVDEVFSSCFKDTRPFDEIY</sequence>
<evidence type="ECO:0000256" key="2">
    <source>
        <dbReference type="ARBA" id="ARBA00009915"/>
    </source>
</evidence>
<dbReference type="AlphaFoldDB" id="A0A316W5B0"/>
<comment type="function">
    <text evidence="8">Has a dual role in the assembly of mitochondrial ATPase.</text>
</comment>
<evidence type="ECO:0000256" key="7">
    <source>
        <dbReference type="ARBA" id="ARBA00023049"/>
    </source>
</evidence>
<dbReference type="Proteomes" id="UP000245783">
    <property type="component" value="Unassembled WGS sequence"/>
</dbReference>
<gene>
    <name evidence="9" type="ORF">IE81DRAFT_321429</name>
</gene>
<evidence type="ECO:0000313" key="9">
    <source>
        <dbReference type="EMBL" id="PWN44278.1"/>
    </source>
</evidence>
<dbReference type="PANTHER" id="PTHR21711:SF0">
    <property type="entry name" value="MITOCHONDRIAL INNER MEMBRANE PROTEASE ATP23 HOMOLOG"/>
    <property type="match status" value="1"/>
</dbReference>
<dbReference type="Pfam" id="PF09768">
    <property type="entry name" value="Peptidase_M76"/>
    <property type="match status" value="1"/>
</dbReference>
<dbReference type="InParanoid" id="A0A316W5B0"/>
<keyword evidence="7 8" id="KW-0482">Metalloprotease</keyword>
<dbReference type="STRING" id="1522189.A0A316W5B0"/>
<evidence type="ECO:0000256" key="1">
    <source>
        <dbReference type="ARBA" id="ARBA00004137"/>
    </source>
</evidence>
<organism evidence="9 10">
    <name type="scientific">Ceraceosorus guamensis</name>
    <dbReference type="NCBI Taxonomy" id="1522189"/>
    <lineage>
        <taxon>Eukaryota</taxon>
        <taxon>Fungi</taxon>
        <taxon>Dikarya</taxon>
        <taxon>Basidiomycota</taxon>
        <taxon>Ustilaginomycotina</taxon>
        <taxon>Exobasidiomycetes</taxon>
        <taxon>Ceraceosorales</taxon>
        <taxon>Ceraceosoraceae</taxon>
        <taxon>Ceraceosorus</taxon>
    </lineage>
</organism>
<dbReference type="RefSeq" id="XP_025371438.1">
    <property type="nucleotide sequence ID" value="XM_025513338.1"/>
</dbReference>
<keyword evidence="5 8" id="KW-0479">Metal-binding</keyword>
<proteinExistence type="inferred from homology"/>
<keyword evidence="10" id="KW-1185">Reference proteome</keyword>
<dbReference type="FunCoup" id="A0A316W5B0">
    <property type="interactions" value="351"/>
</dbReference>
<dbReference type="GO" id="GO:0004222">
    <property type="term" value="F:metalloendopeptidase activity"/>
    <property type="evidence" value="ECO:0007669"/>
    <property type="project" value="InterPro"/>
</dbReference>
<evidence type="ECO:0000256" key="4">
    <source>
        <dbReference type="ARBA" id="ARBA00022670"/>
    </source>
</evidence>
<comment type="subcellular location">
    <subcellularLocation>
        <location evidence="1 8">Mitochondrion inner membrane</location>
        <topology evidence="1 8">Peripheral membrane protein</topology>
        <orientation evidence="1 8">Intermembrane side</orientation>
    </subcellularLocation>
</comment>
<dbReference type="InterPro" id="IPR019165">
    <property type="entry name" value="Peptidase_M76_ATP23"/>
</dbReference>